<reference evidence="12 13" key="2">
    <citation type="submission" date="2018-11" db="EMBL/GenBank/DDBJ databases">
        <authorList>
            <consortium name="Pathogen Informatics"/>
        </authorList>
    </citation>
    <scope>NUCLEOTIDE SEQUENCE [LARGE SCALE GENOMIC DNA]</scope>
</reference>
<evidence type="ECO:0000313" key="12">
    <source>
        <dbReference type="EMBL" id="VDM31568.1"/>
    </source>
</evidence>
<organism evidence="14">
    <name type="scientific">Hydatigena taeniaeformis</name>
    <name type="common">Feline tapeworm</name>
    <name type="synonym">Taenia taeniaeformis</name>
    <dbReference type="NCBI Taxonomy" id="6205"/>
    <lineage>
        <taxon>Eukaryota</taxon>
        <taxon>Metazoa</taxon>
        <taxon>Spiralia</taxon>
        <taxon>Lophotrochozoa</taxon>
        <taxon>Platyhelminthes</taxon>
        <taxon>Cestoda</taxon>
        <taxon>Eucestoda</taxon>
        <taxon>Cyclophyllidea</taxon>
        <taxon>Taeniidae</taxon>
        <taxon>Hydatigera</taxon>
    </lineage>
</organism>
<dbReference type="GO" id="GO:0006366">
    <property type="term" value="P:transcription by RNA polymerase II"/>
    <property type="evidence" value="ECO:0007669"/>
    <property type="project" value="UniProtKB-ARBA"/>
</dbReference>
<feature type="domain" description="Transcription factor Tfb2 C-terminal" evidence="11">
    <location>
        <begin position="450"/>
        <end position="517"/>
    </location>
</feature>
<evidence type="ECO:0000256" key="5">
    <source>
        <dbReference type="ARBA" id="ARBA00023163"/>
    </source>
</evidence>
<keyword evidence="4 10" id="KW-0805">Transcription regulation</keyword>
<evidence type="ECO:0000256" key="8">
    <source>
        <dbReference type="ARBA" id="ARBA00064576"/>
    </source>
</evidence>
<dbReference type="Pfam" id="PF03849">
    <property type="entry name" value="Tfb2"/>
    <property type="match status" value="2"/>
</dbReference>
<dbReference type="Proteomes" id="UP000274429">
    <property type="component" value="Unassembled WGS sequence"/>
</dbReference>
<dbReference type="AlphaFoldDB" id="A0A0R3X1X0"/>
<evidence type="ECO:0000256" key="10">
    <source>
        <dbReference type="RuleBase" id="RU364024"/>
    </source>
</evidence>
<dbReference type="Gene3D" id="3.30.70.2610">
    <property type="match status" value="1"/>
</dbReference>
<gene>
    <name evidence="12" type="ORF">TTAC_LOCUS7223</name>
</gene>
<proteinExistence type="inferred from homology"/>
<keyword evidence="6 10" id="KW-0234">DNA repair</keyword>
<keyword evidence="7 10" id="KW-0539">Nucleus</keyword>
<reference evidence="14" key="1">
    <citation type="submission" date="2017-02" db="UniProtKB">
        <authorList>
            <consortium name="WormBaseParasite"/>
        </authorList>
    </citation>
    <scope>IDENTIFICATION</scope>
</reference>
<evidence type="ECO:0000256" key="9">
    <source>
        <dbReference type="ARBA" id="ARBA00070130"/>
    </source>
</evidence>
<comment type="similarity">
    <text evidence="2 10">Belongs to the TFB2 family.</text>
</comment>
<accession>A0A0R3X1X0</accession>
<evidence type="ECO:0000313" key="14">
    <source>
        <dbReference type="WBParaSite" id="TTAC_0000723801-mRNA-1"/>
    </source>
</evidence>
<keyword evidence="13" id="KW-1185">Reference proteome</keyword>
<comment type="function">
    <text evidence="10">Component of the general transcription and DNA repair factor IIH (TFIIH) core complex which is involved in general and transcription-coupled nucleotide excision repair (NER) of damaged DNA.</text>
</comment>
<evidence type="ECO:0000259" key="11">
    <source>
        <dbReference type="Pfam" id="PF18307"/>
    </source>
</evidence>
<dbReference type="InterPro" id="IPR040662">
    <property type="entry name" value="Tfb2_C"/>
</dbReference>
<evidence type="ECO:0000256" key="3">
    <source>
        <dbReference type="ARBA" id="ARBA00022763"/>
    </source>
</evidence>
<evidence type="ECO:0000313" key="13">
    <source>
        <dbReference type="Proteomes" id="UP000274429"/>
    </source>
</evidence>
<dbReference type="Pfam" id="PF18307">
    <property type="entry name" value="Tfb2_C"/>
    <property type="match status" value="1"/>
</dbReference>
<protein>
    <recommendedName>
        <fullName evidence="9 10">General transcription factor IIH subunit 4</fullName>
    </recommendedName>
</protein>
<evidence type="ECO:0000256" key="7">
    <source>
        <dbReference type="ARBA" id="ARBA00023242"/>
    </source>
</evidence>
<evidence type="ECO:0000256" key="1">
    <source>
        <dbReference type="ARBA" id="ARBA00004123"/>
    </source>
</evidence>
<dbReference type="STRING" id="6205.A0A0R3X1X0"/>
<name>A0A0R3X1X0_HYDTA</name>
<comment type="subunit">
    <text evidence="8">Component of the 7-subunit TFIIH core complex composed of XPB/ERCC3, XPD/ERCC2, GTF2H1, GTF2H2, GTF2H3, GTF2H4 and GTF2H5, which is active in NER. The core complex associates with the 3-subunit CDK-activating kinase (CAK) module composed of CCNH/cyclin H, CDK7 and MNAT1 to form the 10-subunit holoenzyme (holo-TFIIH) active in transcription. Part of TBP-based Pol II pre-initiation complex (PIC), in which Pol II core assembles with general transcription factors and other specific initiation factors including GTF2E1, GTF2E2, GTF2F1, GTF2F2, TCEA1, ERCC2, ERCC3, GTF2H2, GTF2H3, GTF2H4, GTF2H5, GTF2A1, GTF2A2, GTF2B and TBP; this large multi-subunit PIC complex mediates DNA unwinding and targets Pol II core to the transcription start site where the first phosphodiester bond forms.</text>
</comment>
<evidence type="ECO:0000256" key="2">
    <source>
        <dbReference type="ARBA" id="ARBA00007132"/>
    </source>
</evidence>
<dbReference type="OrthoDB" id="364513at2759"/>
<evidence type="ECO:0000256" key="6">
    <source>
        <dbReference type="ARBA" id="ARBA00023204"/>
    </source>
</evidence>
<dbReference type="WBParaSite" id="TTAC_0000723801-mRNA-1">
    <property type="protein sequence ID" value="TTAC_0000723801-mRNA-1"/>
    <property type="gene ID" value="TTAC_0000723801"/>
</dbReference>
<comment type="subcellular location">
    <subcellularLocation>
        <location evidence="1 10">Nucleus</location>
    </subcellularLocation>
</comment>
<dbReference type="GO" id="GO:0001671">
    <property type="term" value="F:ATPase activator activity"/>
    <property type="evidence" value="ECO:0007669"/>
    <property type="project" value="InterPro"/>
</dbReference>
<dbReference type="GO" id="GO:0006289">
    <property type="term" value="P:nucleotide-excision repair"/>
    <property type="evidence" value="ECO:0007669"/>
    <property type="project" value="InterPro"/>
</dbReference>
<dbReference type="GO" id="GO:0000439">
    <property type="term" value="C:transcription factor TFIIH core complex"/>
    <property type="evidence" value="ECO:0007669"/>
    <property type="project" value="InterPro"/>
</dbReference>
<dbReference type="InterPro" id="IPR004598">
    <property type="entry name" value="TFIIH_p52/Tfb2"/>
</dbReference>
<keyword evidence="5 10" id="KW-0804">Transcription</keyword>
<dbReference type="FunFam" id="3.30.70.2610:FF:000001">
    <property type="entry name" value="General transcription factor IIH subunit 4"/>
    <property type="match status" value="1"/>
</dbReference>
<sequence>MCARKAVDSAACIFDYLKTLDVNDFDKLYGHPPTCLIVFRELEELAKQIVHRLLFLEQTIPKSIITGWVPKASHGLLNRACKDLSDLCIWHSIDSDSARGSWRLNKKFQESLKVSLFGGGPQLLSDFGSTAAEKHPKDPEFLDNYASERWDSILHFMVGSDSAEVGTCVRDVLLLSGMMKRYSICLVSYSTRGGPDISMGITQRGFQFLLMDRPTQVLRFMLYYFDYLKVPLYTYFTLFVGKSHAYNRGASLRFPAEFPLIWQGTSLYLELLLSLIDMLSQTQQDLLQHMRELGLAYQRKRTAPRFYVTRLALSLALGSPAALNSLRGSVDAEPDALFSANRLPTGVSHRGSRGGGIGVGDASDVGYILVETNFRLYAYTDSRLKTALLSLFSKIRVRYPNLVVADITRDSVREALLRGISANQIISFLISNAHPDMRRQSTILPPTLVDQIRLWELERERLFFQEGCLYEHFAKNTDFEMVRDFAKSNGCLLWECPERRVMVVSKAGHDDVRAFWKQKRPV</sequence>
<dbReference type="EMBL" id="UYWX01020354">
    <property type="protein sequence ID" value="VDM31568.1"/>
    <property type="molecule type" value="Genomic_DNA"/>
</dbReference>
<evidence type="ECO:0000256" key="4">
    <source>
        <dbReference type="ARBA" id="ARBA00023015"/>
    </source>
</evidence>
<dbReference type="PANTHER" id="PTHR13152:SF0">
    <property type="entry name" value="GENERAL TRANSCRIPTION FACTOR IIH SUBUNIT 4"/>
    <property type="match status" value="1"/>
</dbReference>
<dbReference type="GO" id="GO:0003690">
    <property type="term" value="F:double-stranded DNA binding"/>
    <property type="evidence" value="ECO:0007669"/>
    <property type="project" value="TreeGrafter"/>
</dbReference>
<keyword evidence="3 10" id="KW-0227">DNA damage</keyword>
<dbReference type="GO" id="GO:0005675">
    <property type="term" value="C:transcription factor TFIIH holo complex"/>
    <property type="evidence" value="ECO:0007669"/>
    <property type="project" value="TreeGrafter"/>
</dbReference>
<dbReference type="PANTHER" id="PTHR13152">
    <property type="entry name" value="TFIIH, POLYPEPTIDE 4"/>
    <property type="match status" value="1"/>
</dbReference>